<protein>
    <submittedName>
        <fullName evidence="1">14197_t:CDS:1</fullName>
    </submittedName>
</protein>
<accession>A0ACA9LJ96</accession>
<evidence type="ECO:0000313" key="1">
    <source>
        <dbReference type="EMBL" id="CAG8533891.1"/>
    </source>
</evidence>
<keyword evidence="2" id="KW-1185">Reference proteome</keyword>
<organism evidence="1 2">
    <name type="scientific">Acaulospora colombiana</name>
    <dbReference type="NCBI Taxonomy" id="27376"/>
    <lineage>
        <taxon>Eukaryota</taxon>
        <taxon>Fungi</taxon>
        <taxon>Fungi incertae sedis</taxon>
        <taxon>Mucoromycota</taxon>
        <taxon>Glomeromycotina</taxon>
        <taxon>Glomeromycetes</taxon>
        <taxon>Diversisporales</taxon>
        <taxon>Acaulosporaceae</taxon>
        <taxon>Acaulospora</taxon>
    </lineage>
</organism>
<reference evidence="1" key="1">
    <citation type="submission" date="2021-06" db="EMBL/GenBank/DDBJ databases">
        <authorList>
            <person name="Kallberg Y."/>
            <person name="Tangrot J."/>
            <person name="Rosling A."/>
        </authorList>
    </citation>
    <scope>NUCLEOTIDE SEQUENCE</scope>
    <source>
        <strain evidence="1">CL356</strain>
    </source>
</reference>
<gene>
    <name evidence="1" type="ORF">ACOLOM_LOCUS4188</name>
</gene>
<dbReference type="EMBL" id="CAJVPT010006720">
    <property type="protein sequence ID" value="CAG8533891.1"/>
    <property type="molecule type" value="Genomic_DNA"/>
</dbReference>
<dbReference type="Proteomes" id="UP000789525">
    <property type="component" value="Unassembled WGS sequence"/>
</dbReference>
<name>A0ACA9LJ96_9GLOM</name>
<proteinExistence type="predicted"/>
<feature type="non-terminal residue" evidence="1">
    <location>
        <position position="1"/>
    </location>
</feature>
<comment type="caution">
    <text evidence="1">The sequence shown here is derived from an EMBL/GenBank/DDBJ whole genome shotgun (WGS) entry which is preliminary data.</text>
</comment>
<evidence type="ECO:0000313" key="2">
    <source>
        <dbReference type="Proteomes" id="UP000789525"/>
    </source>
</evidence>
<sequence>LFGNIIPELFEELDKDLKVNNTINVPVMTQAFTLDALGKAAFGYNFETIRKLQTQLIRSYNATMHGISDKKYSMFPILEKIPGFKRSYLFEHINLIDSVILDIIDKRKKIQASEIESLSDLENSERENKDLLYYMLKAEADEENLKKRLTTEELLNDLKVFLIAGHDTTASALSAAIYYLGKNPECQKKAREEVIKIIGDGEQDVIPTLDQIKGQLVIPNIYALHNSKNLWGDETHLFRPERFAGGEGNTFQSSYKFTPFGGGVRICVGMNFSLAEQRVFLAMFGELISMKE</sequence>